<accession>A0A2I0TNZ1</accession>
<sequence>MPLPFRLHLPRVRGITLPSFQGTILQLLPPSMAALRSSTLSMTPVYPSGCENSSGLLSEARDSDNSSPQKAKFLLNSQAKSGHVYLVPPDGNVATAESFPSSQGVPGLP</sequence>
<gene>
    <name evidence="1" type="ORF">llap_14206</name>
</gene>
<evidence type="ECO:0000313" key="1">
    <source>
        <dbReference type="EMBL" id="PKU35490.1"/>
    </source>
</evidence>
<dbReference type="AlphaFoldDB" id="A0A2I0TNZ1"/>
<keyword evidence="2" id="KW-1185">Reference proteome</keyword>
<reference evidence="2" key="2">
    <citation type="submission" date="2017-12" db="EMBL/GenBank/DDBJ databases">
        <title>Genome sequence of the Bar-tailed Godwit (Limosa lapponica baueri).</title>
        <authorList>
            <person name="Lima N.C.B."/>
            <person name="Parody-Merino A.M."/>
            <person name="Battley P.F."/>
            <person name="Fidler A.E."/>
            <person name="Prosdocimi F."/>
        </authorList>
    </citation>
    <scope>NUCLEOTIDE SEQUENCE [LARGE SCALE GENOMIC DNA]</scope>
</reference>
<proteinExistence type="predicted"/>
<reference evidence="2" key="1">
    <citation type="submission" date="2017-11" db="EMBL/GenBank/DDBJ databases">
        <authorList>
            <person name="Lima N.C."/>
            <person name="Parody-Merino A.M."/>
            <person name="Battley P.F."/>
            <person name="Fidler A.E."/>
            <person name="Prosdocimi F."/>
        </authorList>
    </citation>
    <scope>NUCLEOTIDE SEQUENCE [LARGE SCALE GENOMIC DNA]</scope>
</reference>
<evidence type="ECO:0000313" key="2">
    <source>
        <dbReference type="Proteomes" id="UP000233556"/>
    </source>
</evidence>
<name>A0A2I0TNZ1_LIMLA</name>
<organism evidence="1 2">
    <name type="scientific">Limosa lapponica baueri</name>
    <dbReference type="NCBI Taxonomy" id="1758121"/>
    <lineage>
        <taxon>Eukaryota</taxon>
        <taxon>Metazoa</taxon>
        <taxon>Chordata</taxon>
        <taxon>Craniata</taxon>
        <taxon>Vertebrata</taxon>
        <taxon>Euteleostomi</taxon>
        <taxon>Archelosauria</taxon>
        <taxon>Archosauria</taxon>
        <taxon>Dinosauria</taxon>
        <taxon>Saurischia</taxon>
        <taxon>Theropoda</taxon>
        <taxon>Coelurosauria</taxon>
        <taxon>Aves</taxon>
        <taxon>Neognathae</taxon>
        <taxon>Neoaves</taxon>
        <taxon>Charadriiformes</taxon>
        <taxon>Scolopacidae</taxon>
        <taxon>Limosa</taxon>
    </lineage>
</organism>
<protein>
    <submittedName>
        <fullName evidence="1">Uncharacterized protein</fullName>
    </submittedName>
</protein>
<dbReference type="Proteomes" id="UP000233556">
    <property type="component" value="Unassembled WGS sequence"/>
</dbReference>
<dbReference type="EMBL" id="KZ508230">
    <property type="protein sequence ID" value="PKU35490.1"/>
    <property type="molecule type" value="Genomic_DNA"/>
</dbReference>